<dbReference type="AlphaFoldDB" id="A0A8H7VZM5"/>
<name>A0A8H7VZM5_9HELO</name>
<proteinExistence type="predicted"/>
<sequence length="310" mass="33863">MAFALQWSLDNTTSSGLSLSRGLIAAATSDNVEPLAVVACEKFGATLSICRDSCAKTERLVEPQKPVIRFLGAYIGYSANDCATQLVKSVAGVQFLALAGPLVSSIELMTGANALEVLLERSAGDKTQSQDSTNSKTFWKNATRVPDAHAIAELVLGLSKLKVLGPSSRLEIKAGHEIPWVVAFTRWFLGTCPSITFECGEILLRSSSEFRVTIIALEGHNMPLEITFPTDLGRPSDLIDGNVSDNRWSGMVSVKAYGQFLRDEFDMSSEDDIRRLEIFLPYALTSVNIRVNISRPTTPILHFMEAYQPL</sequence>
<gene>
    <name evidence="1" type="ORF">IFR04_014292</name>
</gene>
<organism evidence="1 2">
    <name type="scientific">Cadophora malorum</name>
    <dbReference type="NCBI Taxonomy" id="108018"/>
    <lineage>
        <taxon>Eukaryota</taxon>
        <taxon>Fungi</taxon>
        <taxon>Dikarya</taxon>
        <taxon>Ascomycota</taxon>
        <taxon>Pezizomycotina</taxon>
        <taxon>Leotiomycetes</taxon>
        <taxon>Helotiales</taxon>
        <taxon>Ploettnerulaceae</taxon>
        <taxon>Cadophora</taxon>
    </lineage>
</organism>
<dbReference type="Proteomes" id="UP000664132">
    <property type="component" value="Unassembled WGS sequence"/>
</dbReference>
<accession>A0A8H7VZM5</accession>
<protein>
    <submittedName>
        <fullName evidence="1">Uncharacterized protein</fullName>
    </submittedName>
</protein>
<dbReference type="EMBL" id="JAFJYH010000368">
    <property type="protein sequence ID" value="KAG4412571.1"/>
    <property type="molecule type" value="Genomic_DNA"/>
</dbReference>
<evidence type="ECO:0000313" key="1">
    <source>
        <dbReference type="EMBL" id="KAG4412571.1"/>
    </source>
</evidence>
<reference evidence="1" key="1">
    <citation type="submission" date="2021-02" db="EMBL/GenBank/DDBJ databases">
        <title>Genome sequence Cadophora malorum strain M34.</title>
        <authorList>
            <person name="Stefanovic E."/>
            <person name="Vu D."/>
            <person name="Scully C."/>
            <person name="Dijksterhuis J."/>
            <person name="Roader J."/>
            <person name="Houbraken J."/>
        </authorList>
    </citation>
    <scope>NUCLEOTIDE SEQUENCE</scope>
    <source>
        <strain evidence="1">M34</strain>
    </source>
</reference>
<dbReference type="OrthoDB" id="5311240at2759"/>
<comment type="caution">
    <text evidence="1">The sequence shown here is derived from an EMBL/GenBank/DDBJ whole genome shotgun (WGS) entry which is preliminary data.</text>
</comment>
<evidence type="ECO:0000313" key="2">
    <source>
        <dbReference type="Proteomes" id="UP000664132"/>
    </source>
</evidence>
<keyword evidence="2" id="KW-1185">Reference proteome</keyword>